<sequence length="195" mass="21402">MSKLPLFPLRLVLFPGGRLNVRVFEQRYLDMITICLKSDSPFGVCLIKQGGEVGTAAEPYDVGTLAHVVTCDFEQPGILQVSARGGERFRIGPTDVRKDQLLSAEVGLLPENNAAMPERHARLRESLRQVLAQAGAPSHFPPPQWDDAGWVGGRLAELLPLPVSLKQALLEMDDVLARLEVLAEFFPDSAVAHVR</sequence>
<dbReference type="InterPro" id="IPR015947">
    <property type="entry name" value="PUA-like_sf"/>
</dbReference>
<feature type="domain" description="Lon N-terminal" evidence="1">
    <location>
        <begin position="1"/>
        <end position="190"/>
    </location>
</feature>
<evidence type="ECO:0000313" key="3">
    <source>
        <dbReference type="Proteomes" id="UP000179076"/>
    </source>
</evidence>
<dbReference type="SMART" id="SM00464">
    <property type="entry name" value="LON"/>
    <property type="match status" value="1"/>
</dbReference>
<dbReference type="Gene3D" id="2.30.130.40">
    <property type="entry name" value="LON domain-like"/>
    <property type="match status" value="1"/>
</dbReference>
<dbReference type="PANTHER" id="PTHR46732">
    <property type="entry name" value="ATP-DEPENDENT PROTEASE LA (LON) DOMAIN PROTEIN"/>
    <property type="match status" value="1"/>
</dbReference>
<dbReference type="EMBL" id="MFSP01000193">
    <property type="protein sequence ID" value="OGI61539.1"/>
    <property type="molecule type" value="Genomic_DNA"/>
</dbReference>
<reference evidence="2 3" key="1">
    <citation type="journal article" date="2016" name="Nat. Commun.">
        <title>Thousands of microbial genomes shed light on interconnected biogeochemical processes in an aquifer system.</title>
        <authorList>
            <person name="Anantharaman K."/>
            <person name="Brown C.T."/>
            <person name="Hug L.A."/>
            <person name="Sharon I."/>
            <person name="Castelle C.J."/>
            <person name="Probst A.J."/>
            <person name="Thomas B.C."/>
            <person name="Singh A."/>
            <person name="Wilkins M.J."/>
            <person name="Karaoz U."/>
            <person name="Brodie E.L."/>
            <person name="Williams K.H."/>
            <person name="Hubbard S.S."/>
            <person name="Banfield J.F."/>
        </authorList>
    </citation>
    <scope>NUCLEOTIDE SEQUENCE [LARGE SCALE GENOMIC DNA]</scope>
</reference>
<dbReference type="Pfam" id="PF02190">
    <property type="entry name" value="LON_substr_bdg"/>
    <property type="match status" value="1"/>
</dbReference>
<accession>A0A1F6UW59</accession>
<dbReference type="PANTHER" id="PTHR46732:SF8">
    <property type="entry name" value="ATP-DEPENDENT PROTEASE LA (LON) DOMAIN PROTEIN"/>
    <property type="match status" value="1"/>
</dbReference>
<dbReference type="Proteomes" id="UP000179076">
    <property type="component" value="Unassembled WGS sequence"/>
</dbReference>
<protein>
    <recommendedName>
        <fullName evidence="1">Lon N-terminal domain-containing protein</fullName>
    </recommendedName>
</protein>
<dbReference type="InterPro" id="IPR003111">
    <property type="entry name" value="Lon_prtase_N"/>
</dbReference>
<dbReference type="PROSITE" id="PS51787">
    <property type="entry name" value="LON_N"/>
    <property type="match status" value="1"/>
</dbReference>
<proteinExistence type="predicted"/>
<dbReference type="InterPro" id="IPR046336">
    <property type="entry name" value="Lon_prtase_N_sf"/>
</dbReference>
<dbReference type="AlphaFoldDB" id="A0A1F6UW59"/>
<evidence type="ECO:0000313" key="2">
    <source>
        <dbReference type="EMBL" id="OGI61539.1"/>
    </source>
</evidence>
<name>A0A1F6UW59_9PROT</name>
<evidence type="ECO:0000259" key="1">
    <source>
        <dbReference type="PROSITE" id="PS51787"/>
    </source>
</evidence>
<dbReference type="Gene3D" id="1.10.4060.10">
    <property type="entry name" value="BPP1347 like domain"/>
    <property type="match status" value="1"/>
</dbReference>
<comment type="caution">
    <text evidence="2">The sequence shown here is derived from an EMBL/GenBank/DDBJ whole genome shotgun (WGS) entry which is preliminary data.</text>
</comment>
<organism evidence="2 3">
    <name type="scientific">Candidatus Muproteobacteria bacterium RBG_16_60_9</name>
    <dbReference type="NCBI Taxonomy" id="1817755"/>
    <lineage>
        <taxon>Bacteria</taxon>
        <taxon>Pseudomonadati</taxon>
        <taxon>Pseudomonadota</taxon>
        <taxon>Candidatus Muproteobacteria</taxon>
    </lineage>
</organism>
<gene>
    <name evidence="2" type="ORF">A2W18_04315</name>
</gene>
<dbReference type="SUPFAM" id="SSF88697">
    <property type="entry name" value="PUA domain-like"/>
    <property type="match status" value="1"/>
</dbReference>